<dbReference type="Proteomes" id="UP000002008">
    <property type="component" value="Chromosome"/>
</dbReference>
<dbReference type="PATRIC" id="fig|324602.8.peg.2832"/>
<dbReference type="Pfam" id="PF01636">
    <property type="entry name" value="APH"/>
    <property type="match status" value="1"/>
</dbReference>
<dbReference type="KEGG" id="cau:Caur_2511"/>
<dbReference type="GO" id="GO:0005524">
    <property type="term" value="F:ATP binding"/>
    <property type="evidence" value="ECO:0007669"/>
    <property type="project" value="UniProtKB-KW"/>
</dbReference>
<dbReference type="InterPro" id="IPR002575">
    <property type="entry name" value="Aminoglycoside_PTrfase"/>
</dbReference>
<dbReference type="GO" id="GO:0016773">
    <property type="term" value="F:phosphotransferase activity, alcohol group as acceptor"/>
    <property type="evidence" value="ECO:0007669"/>
    <property type="project" value="InterPro"/>
</dbReference>
<feature type="binding site" evidence="9">
    <location>
        <position position="204"/>
    </location>
    <ligand>
        <name>Mg(2+)</name>
        <dbReference type="ChEBI" id="CHEBI:18420"/>
    </ligand>
</feature>
<evidence type="ECO:0000256" key="8">
    <source>
        <dbReference type="PIRSR" id="PIRSR000706-1"/>
    </source>
</evidence>
<dbReference type="GO" id="GO:0046677">
    <property type="term" value="P:response to antibiotic"/>
    <property type="evidence" value="ECO:0007669"/>
    <property type="project" value="UniProtKB-KW"/>
</dbReference>
<dbReference type="InParanoid" id="A9WI26"/>
<dbReference type="SUPFAM" id="SSF56112">
    <property type="entry name" value="Protein kinase-like (PK-like)"/>
    <property type="match status" value="1"/>
</dbReference>
<dbReference type="Gene3D" id="3.90.1200.10">
    <property type="match status" value="1"/>
</dbReference>
<protein>
    <submittedName>
        <fullName evidence="11">Aminoglycoside phosphotransferase</fullName>
    </submittedName>
</protein>
<dbReference type="InterPro" id="IPR011009">
    <property type="entry name" value="Kinase-like_dom_sf"/>
</dbReference>
<keyword evidence="4 7" id="KW-0418">Kinase</keyword>
<dbReference type="PANTHER" id="PTHR21310:SF41">
    <property type="entry name" value="3'-PHOSPHOTRANSFERASE, PUTATIVE-RELATED"/>
    <property type="match status" value="1"/>
</dbReference>
<evidence type="ECO:0000256" key="3">
    <source>
        <dbReference type="ARBA" id="ARBA00022741"/>
    </source>
</evidence>
<evidence type="ECO:0000256" key="2">
    <source>
        <dbReference type="ARBA" id="ARBA00022679"/>
    </source>
</evidence>
<keyword evidence="2 7" id="KW-0808">Transferase</keyword>
<reference evidence="12" key="1">
    <citation type="journal article" date="2011" name="BMC Genomics">
        <title>Complete genome sequence of the filamentous anoxygenic phototrophic bacterium Chloroflexus aurantiacus.</title>
        <authorList>
            <person name="Tang K.H."/>
            <person name="Barry K."/>
            <person name="Chertkov O."/>
            <person name="Dalin E."/>
            <person name="Han C.S."/>
            <person name="Hauser L.J."/>
            <person name="Honchak B.M."/>
            <person name="Karbach L.E."/>
            <person name="Land M.L."/>
            <person name="Lapidus A."/>
            <person name="Larimer F.W."/>
            <person name="Mikhailova N."/>
            <person name="Pitluck S."/>
            <person name="Pierson B.K."/>
            <person name="Blankenship R.E."/>
        </authorList>
    </citation>
    <scope>NUCLEOTIDE SEQUENCE [LARGE SCALE GENOMIC DNA]</scope>
    <source>
        <strain evidence="12">ATCC 29366 / DSM 635 / J-10-fl</strain>
    </source>
</reference>
<keyword evidence="12" id="KW-1185">Reference proteome</keyword>
<dbReference type="InterPro" id="IPR051678">
    <property type="entry name" value="AGP_Transferase"/>
</dbReference>
<organism evidence="11 12">
    <name type="scientific">Chloroflexus aurantiacus (strain ATCC 29366 / DSM 635 / J-10-fl)</name>
    <dbReference type="NCBI Taxonomy" id="324602"/>
    <lineage>
        <taxon>Bacteria</taxon>
        <taxon>Bacillati</taxon>
        <taxon>Chloroflexota</taxon>
        <taxon>Chloroflexia</taxon>
        <taxon>Chloroflexales</taxon>
        <taxon>Chloroflexineae</taxon>
        <taxon>Chloroflexaceae</taxon>
        <taxon>Chloroflexus</taxon>
    </lineage>
</organism>
<dbReference type="GO" id="GO:0046872">
    <property type="term" value="F:metal ion binding"/>
    <property type="evidence" value="ECO:0007669"/>
    <property type="project" value="UniProtKB-KW"/>
</dbReference>
<keyword evidence="9" id="KW-0460">Magnesium</keyword>
<keyword evidence="5 7" id="KW-0067">ATP-binding</keyword>
<evidence type="ECO:0000313" key="12">
    <source>
        <dbReference type="Proteomes" id="UP000002008"/>
    </source>
</evidence>
<keyword evidence="6 7" id="KW-0046">Antibiotic resistance</keyword>
<keyword evidence="3 7" id="KW-0547">Nucleotide-binding</keyword>
<dbReference type="HOGENOM" id="CLU_073027_0_1_0"/>
<dbReference type="Gene3D" id="3.30.200.20">
    <property type="entry name" value="Phosphorylase Kinase, domain 1"/>
    <property type="match status" value="1"/>
</dbReference>
<dbReference type="PANTHER" id="PTHR21310">
    <property type="entry name" value="AMINOGLYCOSIDE PHOSPHOTRANSFERASE-RELATED-RELATED"/>
    <property type="match status" value="1"/>
</dbReference>
<proteinExistence type="inferred from homology"/>
<evidence type="ECO:0000256" key="9">
    <source>
        <dbReference type="PIRSR" id="PIRSR000706-2"/>
    </source>
</evidence>
<feature type="binding site" evidence="9">
    <location>
        <position position="191"/>
    </location>
    <ligand>
        <name>Mg(2+)</name>
        <dbReference type="ChEBI" id="CHEBI:18420"/>
    </ligand>
</feature>
<dbReference type="InterPro" id="IPR024165">
    <property type="entry name" value="Kan/Strep_kinase"/>
</dbReference>
<dbReference type="CDD" id="cd05150">
    <property type="entry name" value="APH"/>
    <property type="match status" value="1"/>
</dbReference>
<name>A9WI26_CHLAA</name>
<evidence type="ECO:0000256" key="6">
    <source>
        <dbReference type="ARBA" id="ARBA00023251"/>
    </source>
</evidence>
<feature type="domain" description="Aminoglycoside phosphotransferase" evidence="10">
    <location>
        <begin position="29"/>
        <end position="241"/>
    </location>
</feature>
<dbReference type="PIRSF" id="PIRSF000706">
    <property type="entry name" value="Kanamycin_kin"/>
    <property type="match status" value="1"/>
</dbReference>
<sequence length="260" mass="29038">MRSHELPVAVQRLLQGSSVELMTDGCTAAQVYRIEQDGRCMYLKMQSLADTPSLHVEARILDWLQGKLPVPEVLVYVADDRYEYLVSTEVAGQNGVRAMATLRAEALVELMASGLRMIHALDPATCPFDAGLELRLMQARANVLNGLVDETDFDPERLGSTTAQDILAALERERPATDDLVFTHGDYCLPNIIVRDGMIGGFIDWGRAGVADRYNDLAIASRSIRYNLGPQYEQYFFACYGLEQVDAGKIAYYRMLDELF</sequence>
<evidence type="ECO:0000256" key="4">
    <source>
        <dbReference type="ARBA" id="ARBA00022777"/>
    </source>
</evidence>
<evidence type="ECO:0000259" key="10">
    <source>
        <dbReference type="Pfam" id="PF01636"/>
    </source>
</evidence>
<keyword evidence="9" id="KW-0479">Metal-binding</keyword>
<evidence type="ECO:0000256" key="1">
    <source>
        <dbReference type="ARBA" id="ARBA00006219"/>
    </source>
</evidence>
<dbReference type="NCBIfam" id="NF033068">
    <property type="entry name" value="APH_3p"/>
    <property type="match status" value="1"/>
</dbReference>
<feature type="active site" description="Proton acceptor" evidence="8">
    <location>
        <position position="186"/>
    </location>
</feature>
<evidence type="ECO:0000256" key="5">
    <source>
        <dbReference type="ARBA" id="ARBA00022840"/>
    </source>
</evidence>
<dbReference type="eggNOG" id="COG3231">
    <property type="taxonomic scope" value="Bacteria"/>
</dbReference>
<dbReference type="EMBL" id="CP000909">
    <property type="protein sequence ID" value="ABY35717.1"/>
    <property type="molecule type" value="Genomic_DNA"/>
</dbReference>
<gene>
    <name evidence="11" type="ordered locus">Caur_2511</name>
</gene>
<evidence type="ECO:0000313" key="11">
    <source>
        <dbReference type="EMBL" id="ABY35717.1"/>
    </source>
</evidence>
<dbReference type="GO" id="GO:0016301">
    <property type="term" value="F:kinase activity"/>
    <property type="evidence" value="ECO:0007669"/>
    <property type="project" value="UniProtKB-KW"/>
</dbReference>
<dbReference type="AlphaFoldDB" id="A9WI26"/>
<accession>A9WI26</accession>
<evidence type="ECO:0000256" key="7">
    <source>
        <dbReference type="PIRNR" id="PIRNR000706"/>
    </source>
</evidence>
<dbReference type="EnsemblBacteria" id="ABY35717">
    <property type="protein sequence ID" value="ABY35717"/>
    <property type="gene ID" value="Caur_2511"/>
</dbReference>
<comment type="similarity">
    <text evidence="1 7">Belongs to the aminoglycoside phosphotransferase family.</text>
</comment>